<name>G0EEP9_PYRF1</name>
<feature type="domain" description="Ferrous iron transporter FeoA-like" evidence="2">
    <location>
        <begin position="3"/>
        <end position="73"/>
    </location>
</feature>
<dbReference type="InterPro" id="IPR053184">
    <property type="entry name" value="FeoA-like"/>
</dbReference>
<dbReference type="GeneID" id="11139479"/>
<dbReference type="InParanoid" id="G0EEP9"/>
<dbReference type="eggNOG" id="arCOG02102">
    <property type="taxonomic scope" value="Archaea"/>
</dbReference>
<evidence type="ECO:0000313" key="4">
    <source>
        <dbReference type="Proteomes" id="UP000001037"/>
    </source>
</evidence>
<dbReference type="Proteomes" id="UP000001037">
    <property type="component" value="Chromosome"/>
</dbReference>
<dbReference type="HOGENOM" id="CLU_150646_6_3_2"/>
<dbReference type="SUPFAM" id="SSF50037">
    <property type="entry name" value="C-terminal domain of transcriptional repressors"/>
    <property type="match status" value="1"/>
</dbReference>
<evidence type="ECO:0000313" key="3">
    <source>
        <dbReference type="EMBL" id="AEM38871.1"/>
    </source>
</evidence>
<keyword evidence="4" id="KW-1185">Reference proteome</keyword>
<dbReference type="RefSeq" id="WP_014026548.1">
    <property type="nucleotide sequence ID" value="NC_015931.1"/>
</dbReference>
<dbReference type="SMART" id="SM00899">
    <property type="entry name" value="FeoA"/>
    <property type="match status" value="1"/>
</dbReference>
<evidence type="ECO:0000256" key="1">
    <source>
        <dbReference type="ARBA" id="ARBA00023004"/>
    </source>
</evidence>
<dbReference type="KEGG" id="pfm:Pyrfu_1003"/>
<dbReference type="Gene3D" id="2.30.30.90">
    <property type="match status" value="1"/>
</dbReference>
<dbReference type="InterPro" id="IPR008988">
    <property type="entry name" value="Transcriptional_repressor_C"/>
</dbReference>
<dbReference type="Pfam" id="PF04023">
    <property type="entry name" value="FeoA"/>
    <property type="match status" value="1"/>
</dbReference>
<dbReference type="GO" id="GO:0046914">
    <property type="term" value="F:transition metal ion binding"/>
    <property type="evidence" value="ECO:0007669"/>
    <property type="project" value="InterPro"/>
</dbReference>
<evidence type="ECO:0000259" key="2">
    <source>
        <dbReference type="SMART" id="SM00899"/>
    </source>
</evidence>
<gene>
    <name evidence="3" type="ordered locus">Pyrfu_1003</name>
</gene>
<dbReference type="STRING" id="694429.Pyrfu_1003"/>
<proteinExistence type="predicted"/>
<reference evidence="3 4" key="1">
    <citation type="journal article" date="2011" name="Stand. Genomic Sci.">
        <title>Complete genome sequence of the hyperthermophilic chemolithoautotroph Pyrolobus fumarii type strain (1A).</title>
        <authorList>
            <person name="Anderson I."/>
            <person name="Goker M."/>
            <person name="Nolan M."/>
            <person name="Lucas S."/>
            <person name="Hammon N."/>
            <person name="Deshpande S."/>
            <person name="Cheng J.F."/>
            <person name="Tapia R."/>
            <person name="Han C."/>
            <person name="Goodwin L."/>
            <person name="Pitluck S."/>
            <person name="Huntemann M."/>
            <person name="Liolios K."/>
            <person name="Ivanova N."/>
            <person name="Pagani I."/>
            <person name="Mavromatis K."/>
            <person name="Ovchinikova G."/>
            <person name="Pati A."/>
            <person name="Chen A."/>
            <person name="Palaniappan K."/>
            <person name="Land M."/>
            <person name="Hauser L."/>
            <person name="Brambilla E.M."/>
            <person name="Huber H."/>
            <person name="Yasawong M."/>
            <person name="Rohde M."/>
            <person name="Spring S."/>
            <person name="Abt B."/>
            <person name="Sikorski J."/>
            <person name="Wirth R."/>
            <person name="Detter J.C."/>
            <person name="Woyke T."/>
            <person name="Bristow J."/>
            <person name="Eisen J.A."/>
            <person name="Markowitz V."/>
            <person name="Hugenholtz P."/>
            <person name="Kyrpides N.C."/>
            <person name="Klenk H.P."/>
            <person name="Lapidus A."/>
        </authorList>
    </citation>
    <scope>NUCLEOTIDE SEQUENCE [LARGE SCALE GENOMIC DNA]</scope>
    <source>
        <strain evidence="4">DSM 11204 / 1A</strain>
    </source>
</reference>
<sequence length="74" mass="7555">MPVPLSKLPPGTRAKVVAVLGGRGATRRAMEMGLAPGSEVEVVMVTGGPIIVRVRGSLVAVGRGLAEKVLVEPL</sequence>
<organism evidence="3 4">
    <name type="scientific">Pyrolobus fumarii (strain DSM 11204 / 1A)</name>
    <dbReference type="NCBI Taxonomy" id="694429"/>
    <lineage>
        <taxon>Archaea</taxon>
        <taxon>Thermoproteota</taxon>
        <taxon>Thermoprotei</taxon>
        <taxon>Desulfurococcales</taxon>
        <taxon>Pyrodictiaceae</taxon>
        <taxon>Pyrolobus</taxon>
    </lineage>
</organism>
<dbReference type="EMBL" id="CP002838">
    <property type="protein sequence ID" value="AEM38871.1"/>
    <property type="molecule type" value="Genomic_DNA"/>
</dbReference>
<dbReference type="AlphaFoldDB" id="G0EEP9"/>
<accession>G0EEP9</accession>
<protein>
    <submittedName>
        <fullName evidence="3">FeoA family protein</fullName>
    </submittedName>
</protein>
<dbReference type="PANTHER" id="PTHR43151:SF1">
    <property type="entry name" value="SSR2333 PROTEIN"/>
    <property type="match status" value="1"/>
</dbReference>
<dbReference type="PANTHER" id="PTHR43151">
    <property type="entry name" value="FEOA FAMILY PROTEIN"/>
    <property type="match status" value="1"/>
</dbReference>
<keyword evidence="1" id="KW-0408">Iron</keyword>
<dbReference type="OrthoDB" id="105333at2157"/>
<dbReference type="InterPro" id="IPR007167">
    <property type="entry name" value="Fe-transptr_FeoA-like"/>
</dbReference>
<dbReference type="InterPro" id="IPR038157">
    <property type="entry name" value="FeoA_core_dom"/>
</dbReference>